<keyword evidence="2" id="KW-1185">Reference proteome</keyword>
<sequence length="427" mass="49194">MIALQQETPRAIYPSAYDYYIDYYSEEEENAFLIIKNAWENIHRSNDLSQKLTKTELKLISLVSTLIKRSPLGLAYFSLDYLCAKLGITDRQLRTVRKNINHIFSSRWRKATRINGALKKNVYVFAYTRQGRSLLDASTKNHFENVLEMVDIGSREQRKIQDVRLSTKYYKDVKLGSGLPTSINKDEKYIKNRSCESSFCKDSKKTVTKKTILANSRKKLTNAQRKARVYLPKFKQYDQQKSLGDHYPLSQEDCAKLQITSGRDFTLNAMNEILLDMSRKPKLQLHSFVSKARFMAYMAIVYRYEGRDAIKTANSAFKLLTRATEAEIIQHTTQAERENYLNLVEQQAITHRSDENQLKAKLANTLPTNAAYNLLSNLKTMYKNGKIFEIFMAKKVDLTAYSLNTILQGANAVGGYCGVEKLEFIME</sequence>
<dbReference type="EMBL" id="JARJFB010000171">
    <property type="protein sequence ID" value="MEA0971557.1"/>
    <property type="molecule type" value="Genomic_DNA"/>
</dbReference>
<proteinExistence type="predicted"/>
<evidence type="ECO:0000313" key="1">
    <source>
        <dbReference type="EMBL" id="MEA0971557.1"/>
    </source>
</evidence>
<reference evidence="1 2" key="1">
    <citation type="submission" date="2023-03" db="EMBL/GenBank/DDBJ databases">
        <title>Host association and intracellularity evolved multiple times independently in the Rickettsiales.</title>
        <authorList>
            <person name="Castelli M."/>
            <person name="Nardi T."/>
            <person name="Gammuto L."/>
            <person name="Bellinzona G."/>
            <person name="Sabaneyeva E."/>
            <person name="Potekhin A."/>
            <person name="Serra V."/>
            <person name="Petroni G."/>
            <person name="Sassera D."/>
        </authorList>
    </citation>
    <scope>NUCLEOTIDE SEQUENCE [LARGE SCALE GENOMIC DNA]</scope>
    <source>
        <strain evidence="1 2">Sr 2-6</strain>
    </source>
</reference>
<comment type="caution">
    <text evidence="1">The sequence shown here is derived from an EMBL/GenBank/DDBJ whole genome shotgun (WGS) entry which is preliminary data.</text>
</comment>
<name>A0ABU5NEG9_9RICK</name>
<gene>
    <name evidence="1" type="ORF">Megvenef_01538</name>
</gene>
<dbReference type="Proteomes" id="UP001291687">
    <property type="component" value="Unassembled WGS sequence"/>
</dbReference>
<accession>A0ABU5NEG9</accession>
<organism evidence="1 2">
    <name type="scientific">Candidatus Megaera venefica</name>
    <dbReference type="NCBI Taxonomy" id="2055910"/>
    <lineage>
        <taxon>Bacteria</taxon>
        <taxon>Pseudomonadati</taxon>
        <taxon>Pseudomonadota</taxon>
        <taxon>Alphaproteobacteria</taxon>
        <taxon>Rickettsiales</taxon>
        <taxon>Rickettsiaceae</taxon>
        <taxon>Candidatus Megaera</taxon>
    </lineage>
</organism>
<protein>
    <submittedName>
        <fullName evidence="1">Uncharacterized protein</fullName>
    </submittedName>
</protein>
<evidence type="ECO:0000313" key="2">
    <source>
        <dbReference type="Proteomes" id="UP001291687"/>
    </source>
</evidence>